<evidence type="ECO:0000313" key="2">
    <source>
        <dbReference type="Proteomes" id="UP001626593"/>
    </source>
</evidence>
<evidence type="ECO:0000313" key="1">
    <source>
        <dbReference type="EMBL" id="WRL46386.1"/>
    </source>
</evidence>
<keyword evidence="2" id="KW-1185">Reference proteome</keyword>
<proteinExistence type="predicted"/>
<dbReference type="EMBL" id="CP141259">
    <property type="protein sequence ID" value="WRL46386.1"/>
    <property type="molecule type" value="Genomic_DNA"/>
</dbReference>
<organism evidence="1 2">
    <name type="scientific">Aromatoleum evansii</name>
    <name type="common">Azoarcus evansii</name>
    <dbReference type="NCBI Taxonomy" id="59406"/>
    <lineage>
        <taxon>Bacteria</taxon>
        <taxon>Pseudomonadati</taxon>
        <taxon>Pseudomonadota</taxon>
        <taxon>Betaproteobacteria</taxon>
        <taxon>Rhodocyclales</taxon>
        <taxon>Rhodocyclaceae</taxon>
        <taxon>Aromatoleum</taxon>
    </lineage>
</organism>
<dbReference type="RefSeq" id="WP_407279216.1">
    <property type="nucleotide sequence ID" value="NZ_CP141259.1"/>
</dbReference>
<protein>
    <submittedName>
        <fullName evidence="1">Uncharacterized protein</fullName>
    </submittedName>
</protein>
<accession>A0ABZ1AMY6</accession>
<gene>
    <name evidence="1" type="ORF">U5817_24850</name>
</gene>
<name>A0ABZ1AMY6_AROEV</name>
<dbReference type="Proteomes" id="UP001626593">
    <property type="component" value="Chromosome"/>
</dbReference>
<sequence>MVKRPVRRTLLIVCEGKRDAAFLLHLRKLYCADHAERPKVTVKSARGKGGNNVVDTLYGERRHKDFDVGVAFTEADEPPKPSYQTKLRTDRWARWIVADPCLEGLLLSILGRPVPASTGDCKRAIENLTRNDLFEADHYDPHWPLARLEDARRRIANLDELIRSYEGR</sequence>
<reference evidence="1 2" key="1">
    <citation type="submission" date="2023-12" db="EMBL/GenBank/DDBJ databases">
        <title>A. evansii MAY27, complete genome.</title>
        <authorList>
            <person name="Wang Y."/>
        </authorList>
    </citation>
    <scope>NUCLEOTIDE SEQUENCE [LARGE SCALE GENOMIC DNA]</scope>
    <source>
        <strain evidence="1 2">MAY27</strain>
    </source>
</reference>